<protein>
    <recommendedName>
        <fullName evidence="2">RnfC Barrel sandwich hybrid domain-containing protein</fullName>
    </recommendedName>
</protein>
<accession>A0A382ZWB8</accession>
<evidence type="ECO:0000313" key="1">
    <source>
        <dbReference type="EMBL" id="SVD99560.1"/>
    </source>
</evidence>
<reference evidence="1" key="1">
    <citation type="submission" date="2018-05" db="EMBL/GenBank/DDBJ databases">
        <authorList>
            <person name="Lanie J.A."/>
            <person name="Ng W.-L."/>
            <person name="Kazmierczak K.M."/>
            <person name="Andrzejewski T.M."/>
            <person name="Davidsen T.M."/>
            <person name="Wayne K.J."/>
            <person name="Tettelin H."/>
            <person name="Glass J.I."/>
            <person name="Rusch D."/>
            <person name="Podicherti R."/>
            <person name="Tsui H.-C.T."/>
            <person name="Winkler M.E."/>
        </authorList>
    </citation>
    <scope>NUCLEOTIDE SEQUENCE</scope>
</reference>
<dbReference type="Gene3D" id="2.40.50.100">
    <property type="match status" value="1"/>
</dbReference>
<evidence type="ECO:0008006" key="2">
    <source>
        <dbReference type="Google" id="ProtNLM"/>
    </source>
</evidence>
<name>A0A382ZWB8_9ZZZZ</name>
<proteinExistence type="predicted"/>
<dbReference type="EMBL" id="UINC01187044">
    <property type="protein sequence ID" value="SVD99560.1"/>
    <property type="molecule type" value="Genomic_DNA"/>
</dbReference>
<sequence length="110" mass="12000">MKGKILVEYGEEVTSKKIIASTEIPGNVQMLNVANKLNIEPENIHECMLVKIDQTVEKGQIIAENKGLFGLFKTHLKSPIDGSIANISDITGQIIISEPPIPIEVNSYVG</sequence>
<feature type="non-terminal residue" evidence="1">
    <location>
        <position position="110"/>
    </location>
</feature>
<gene>
    <name evidence="1" type="ORF">METZ01_LOCUS452414</name>
</gene>
<dbReference type="AlphaFoldDB" id="A0A382ZWB8"/>
<organism evidence="1">
    <name type="scientific">marine metagenome</name>
    <dbReference type="NCBI Taxonomy" id="408172"/>
    <lineage>
        <taxon>unclassified sequences</taxon>
        <taxon>metagenomes</taxon>
        <taxon>ecological metagenomes</taxon>
    </lineage>
</organism>